<dbReference type="InterPro" id="IPR037185">
    <property type="entry name" value="EmrE-like"/>
</dbReference>
<dbReference type="PATRIC" id="fig|1618480.3.peg.28"/>
<evidence type="ECO:0000256" key="2">
    <source>
        <dbReference type="ARBA" id="ARBA00022475"/>
    </source>
</evidence>
<gene>
    <name evidence="8" type="ORF">US11_C0001G0026</name>
</gene>
<dbReference type="EMBL" id="LBRS01000001">
    <property type="protein sequence ID" value="KKQ02067.1"/>
    <property type="molecule type" value="Genomic_DNA"/>
</dbReference>
<keyword evidence="2" id="KW-1003">Cell membrane</keyword>
<evidence type="ECO:0000256" key="3">
    <source>
        <dbReference type="ARBA" id="ARBA00022692"/>
    </source>
</evidence>
<dbReference type="GO" id="GO:0005886">
    <property type="term" value="C:plasma membrane"/>
    <property type="evidence" value="ECO:0007669"/>
    <property type="project" value="UniProtKB-SubCell"/>
</dbReference>
<evidence type="ECO:0000313" key="8">
    <source>
        <dbReference type="EMBL" id="KKQ02067.1"/>
    </source>
</evidence>
<feature type="transmembrane region" description="Helical" evidence="6">
    <location>
        <begin position="273"/>
        <end position="292"/>
    </location>
</feature>
<protein>
    <recommendedName>
        <fullName evidence="7">EamA domain-containing protein</fullName>
    </recommendedName>
</protein>
<organism evidence="8 9">
    <name type="scientific">Candidatus Roizmanbacteria bacterium GW2011_GWA2_36_23</name>
    <dbReference type="NCBI Taxonomy" id="1618480"/>
    <lineage>
        <taxon>Bacteria</taxon>
        <taxon>Candidatus Roizmaniibacteriota</taxon>
    </lineage>
</organism>
<feature type="transmembrane region" description="Helical" evidence="6">
    <location>
        <begin position="104"/>
        <end position="121"/>
    </location>
</feature>
<evidence type="ECO:0000256" key="6">
    <source>
        <dbReference type="SAM" id="Phobius"/>
    </source>
</evidence>
<evidence type="ECO:0000259" key="7">
    <source>
        <dbReference type="Pfam" id="PF00892"/>
    </source>
</evidence>
<evidence type="ECO:0000256" key="5">
    <source>
        <dbReference type="ARBA" id="ARBA00023136"/>
    </source>
</evidence>
<reference evidence="8 9" key="1">
    <citation type="journal article" date="2015" name="Nature">
        <title>rRNA introns, odd ribosomes, and small enigmatic genomes across a large radiation of phyla.</title>
        <authorList>
            <person name="Brown C.T."/>
            <person name="Hug L.A."/>
            <person name="Thomas B.C."/>
            <person name="Sharon I."/>
            <person name="Castelle C.J."/>
            <person name="Singh A."/>
            <person name="Wilkins M.J."/>
            <person name="Williams K.H."/>
            <person name="Banfield J.F."/>
        </authorList>
    </citation>
    <scope>NUCLEOTIDE SEQUENCE [LARGE SCALE GENOMIC DNA]</scope>
</reference>
<dbReference type="AlphaFoldDB" id="A0A0G0E967"/>
<feature type="transmembrane region" description="Helical" evidence="6">
    <location>
        <begin position="182"/>
        <end position="203"/>
    </location>
</feature>
<accession>A0A0G0E967</accession>
<keyword evidence="4 6" id="KW-1133">Transmembrane helix</keyword>
<feature type="transmembrane region" description="Helical" evidence="6">
    <location>
        <begin position="45"/>
        <end position="61"/>
    </location>
</feature>
<feature type="domain" description="EamA" evidence="7">
    <location>
        <begin position="8"/>
        <end position="142"/>
    </location>
</feature>
<dbReference type="SUPFAM" id="SSF103481">
    <property type="entry name" value="Multidrug resistance efflux transporter EmrE"/>
    <property type="match status" value="2"/>
</dbReference>
<evidence type="ECO:0000256" key="1">
    <source>
        <dbReference type="ARBA" id="ARBA00004651"/>
    </source>
</evidence>
<dbReference type="PANTHER" id="PTHR32322">
    <property type="entry name" value="INNER MEMBRANE TRANSPORTER"/>
    <property type="match status" value="1"/>
</dbReference>
<proteinExistence type="predicted"/>
<keyword evidence="3 6" id="KW-0812">Transmembrane</keyword>
<comment type="caution">
    <text evidence="8">The sequence shown here is derived from an EMBL/GenBank/DDBJ whole genome shotgun (WGS) entry which is preliminary data.</text>
</comment>
<keyword evidence="5 6" id="KW-0472">Membrane</keyword>
<feature type="transmembrane region" description="Helical" evidence="6">
    <location>
        <begin position="7"/>
        <end position="25"/>
    </location>
</feature>
<feature type="transmembrane region" description="Helical" evidence="6">
    <location>
        <begin position="128"/>
        <end position="144"/>
    </location>
</feature>
<name>A0A0G0E967_9BACT</name>
<dbReference type="STRING" id="1618480.US11_C0001G0026"/>
<dbReference type="Pfam" id="PF00892">
    <property type="entry name" value="EamA"/>
    <property type="match status" value="2"/>
</dbReference>
<dbReference type="Proteomes" id="UP000034344">
    <property type="component" value="Unassembled WGS sequence"/>
</dbReference>
<feature type="transmembrane region" description="Helical" evidence="6">
    <location>
        <begin position="73"/>
        <end position="98"/>
    </location>
</feature>
<sequence length="304" mass="33555">MNKNTLLKGIFFAFVTSVISGVAIFYSKISLIKIDPLVLATARNTYVAIFFLLGFLLFNKFKELKKIKRSQLMPLMLIGIIGGGIPFFLFFTGLSMIGAQAGNIIHKSLFIWVAILSVIILKEKFNWIYLAGFLLIFLGNFLFAKAGLHFGLGEGLVLTATLLWSLENIIAKKILRNISSEVVGLFRMGIGALMLISLSALTGKSSLILKLNANQLTYIVIGGTILSFYVYFWYKSLKSAPASLVTMILTFSVVVGNILNGAFAGIKIAEKDVLSSILITTGLMFVYLKIFAPFAHQFFKKDDN</sequence>
<evidence type="ECO:0000256" key="4">
    <source>
        <dbReference type="ARBA" id="ARBA00022989"/>
    </source>
</evidence>
<evidence type="ECO:0000313" key="9">
    <source>
        <dbReference type="Proteomes" id="UP000034344"/>
    </source>
</evidence>
<comment type="subcellular location">
    <subcellularLocation>
        <location evidence="1">Cell membrane</location>
        <topology evidence="1">Multi-pass membrane protein</topology>
    </subcellularLocation>
</comment>
<feature type="transmembrane region" description="Helical" evidence="6">
    <location>
        <begin position="215"/>
        <end position="232"/>
    </location>
</feature>
<dbReference type="PANTHER" id="PTHR32322:SF18">
    <property type="entry name" value="S-ADENOSYLMETHIONINE_S-ADENOSYLHOMOCYSTEINE TRANSPORTER"/>
    <property type="match status" value="1"/>
</dbReference>
<feature type="domain" description="EamA" evidence="7">
    <location>
        <begin position="153"/>
        <end position="287"/>
    </location>
</feature>
<feature type="transmembrane region" description="Helical" evidence="6">
    <location>
        <begin position="244"/>
        <end position="267"/>
    </location>
</feature>
<dbReference type="InterPro" id="IPR050638">
    <property type="entry name" value="AA-Vitamin_Transporters"/>
</dbReference>
<dbReference type="InterPro" id="IPR000620">
    <property type="entry name" value="EamA_dom"/>
</dbReference>